<sequence length="117" mass="12918">MYGLAGPKVDANKPIGEWNTYRITAIGSVVTIELNGKEVVRTDLSQWTKPGVNPNGTKNKFPHAIGALPQEGFVGLQNYNATPVWFRGVRIKVLGDRKPKYTGREPINQVLTTPETK</sequence>
<keyword evidence="2" id="KW-0378">Hydrolase</keyword>
<evidence type="ECO:0000313" key="2">
    <source>
        <dbReference type="EMBL" id="OWK39395.1"/>
    </source>
</evidence>
<gene>
    <name evidence="2" type="ORF">FRUB_05958</name>
</gene>
<dbReference type="EMBL" id="NIDE01000010">
    <property type="protein sequence ID" value="OWK39395.1"/>
    <property type="molecule type" value="Genomic_DNA"/>
</dbReference>
<dbReference type="Proteomes" id="UP000214646">
    <property type="component" value="Unassembled WGS sequence"/>
</dbReference>
<reference evidence="3" key="1">
    <citation type="submission" date="2017-06" db="EMBL/GenBank/DDBJ databases">
        <title>Genome analysis of Fimbriiglobus ruber SP5, the first member of the order Planctomycetales with confirmed chitinolytic capability.</title>
        <authorList>
            <person name="Ravin N.V."/>
            <person name="Rakitin A.L."/>
            <person name="Ivanova A.A."/>
            <person name="Beletsky A.V."/>
            <person name="Kulichevskaya I.S."/>
            <person name="Mardanov A.V."/>
            <person name="Dedysh S.N."/>
        </authorList>
    </citation>
    <scope>NUCLEOTIDE SEQUENCE [LARGE SCALE GENOMIC DNA]</scope>
    <source>
        <strain evidence="3">SP5</strain>
    </source>
</reference>
<accession>A0A225DSL8</accession>
<evidence type="ECO:0000313" key="3">
    <source>
        <dbReference type="Proteomes" id="UP000214646"/>
    </source>
</evidence>
<dbReference type="Gene3D" id="2.60.120.560">
    <property type="entry name" value="Exo-inulinase, domain 1"/>
    <property type="match status" value="1"/>
</dbReference>
<evidence type="ECO:0000259" key="1">
    <source>
        <dbReference type="Pfam" id="PF06439"/>
    </source>
</evidence>
<feature type="domain" description="3-keto-alpha-glucoside-1,2-lyase/3-keto-2-hydroxy-glucal hydratase" evidence="1">
    <location>
        <begin position="5"/>
        <end position="92"/>
    </location>
</feature>
<proteinExistence type="predicted"/>
<dbReference type="GO" id="GO:0016787">
    <property type="term" value="F:hydrolase activity"/>
    <property type="evidence" value="ECO:0007669"/>
    <property type="project" value="UniProtKB-KW"/>
</dbReference>
<comment type="caution">
    <text evidence="2">The sequence shown here is derived from an EMBL/GenBank/DDBJ whole genome shotgun (WGS) entry which is preliminary data.</text>
</comment>
<dbReference type="InterPro" id="IPR010496">
    <property type="entry name" value="AL/BT2_dom"/>
</dbReference>
<dbReference type="Pfam" id="PF06439">
    <property type="entry name" value="3keto-disac_hyd"/>
    <property type="match status" value="1"/>
</dbReference>
<protein>
    <submittedName>
        <fullName evidence="2">Putative secreted glycosyl hydrolase</fullName>
    </submittedName>
</protein>
<name>A0A225DSL8_9BACT</name>
<dbReference type="AlphaFoldDB" id="A0A225DSL8"/>
<keyword evidence="3" id="KW-1185">Reference proteome</keyword>
<organism evidence="2 3">
    <name type="scientific">Fimbriiglobus ruber</name>
    <dbReference type="NCBI Taxonomy" id="1908690"/>
    <lineage>
        <taxon>Bacteria</taxon>
        <taxon>Pseudomonadati</taxon>
        <taxon>Planctomycetota</taxon>
        <taxon>Planctomycetia</taxon>
        <taxon>Gemmatales</taxon>
        <taxon>Gemmataceae</taxon>
        <taxon>Fimbriiglobus</taxon>
    </lineage>
</organism>